<protein>
    <submittedName>
        <fullName evidence="1">Uncharacterized protein</fullName>
    </submittedName>
</protein>
<reference evidence="1 2" key="1">
    <citation type="journal article" date="2019" name="Genome Biol. Evol.">
        <title>Insights into the evolution of the New World diploid cottons (Gossypium, subgenus Houzingenia) based on genome sequencing.</title>
        <authorList>
            <person name="Grover C.E."/>
            <person name="Arick M.A. 2nd"/>
            <person name="Thrash A."/>
            <person name="Conover J.L."/>
            <person name="Sanders W.S."/>
            <person name="Peterson D.G."/>
            <person name="Frelichowski J.E."/>
            <person name="Scheffler J.A."/>
            <person name="Scheffler B.E."/>
            <person name="Wendel J.F."/>
        </authorList>
    </citation>
    <scope>NUCLEOTIDE SEQUENCE [LARGE SCALE GENOMIC DNA]</scope>
    <source>
        <strain evidence="1">8</strain>
        <tissue evidence="1">Leaf</tissue>
    </source>
</reference>
<proteinExistence type="predicted"/>
<dbReference type="Proteomes" id="UP000593568">
    <property type="component" value="Unassembled WGS sequence"/>
</dbReference>
<feature type="non-terminal residue" evidence="1">
    <location>
        <position position="84"/>
    </location>
</feature>
<sequence>MKITVGILELILARRSLKIQTYIRVVRGNFWRIRLWIHVRRVKKRLDKSLEFSDHHWQAGATVRRRFLGFLAVVYELLQNKENL</sequence>
<evidence type="ECO:0000313" key="1">
    <source>
        <dbReference type="EMBL" id="MBA0757520.1"/>
    </source>
</evidence>
<organism evidence="1 2">
    <name type="scientific">Gossypium trilobum</name>
    <dbReference type="NCBI Taxonomy" id="34281"/>
    <lineage>
        <taxon>Eukaryota</taxon>
        <taxon>Viridiplantae</taxon>
        <taxon>Streptophyta</taxon>
        <taxon>Embryophyta</taxon>
        <taxon>Tracheophyta</taxon>
        <taxon>Spermatophyta</taxon>
        <taxon>Magnoliopsida</taxon>
        <taxon>eudicotyledons</taxon>
        <taxon>Gunneridae</taxon>
        <taxon>Pentapetalae</taxon>
        <taxon>rosids</taxon>
        <taxon>malvids</taxon>
        <taxon>Malvales</taxon>
        <taxon>Malvaceae</taxon>
        <taxon>Malvoideae</taxon>
        <taxon>Gossypium</taxon>
    </lineage>
</organism>
<dbReference type="AlphaFoldDB" id="A0A7J9D9V6"/>
<comment type="caution">
    <text evidence="1">The sequence shown here is derived from an EMBL/GenBank/DDBJ whole genome shotgun (WGS) entry which is preliminary data.</text>
</comment>
<keyword evidence="2" id="KW-1185">Reference proteome</keyword>
<name>A0A7J9D9V6_9ROSI</name>
<dbReference type="EMBL" id="JABEZW010000001">
    <property type="protein sequence ID" value="MBA0757520.1"/>
    <property type="molecule type" value="Genomic_DNA"/>
</dbReference>
<gene>
    <name evidence="1" type="ORF">Gotri_020617</name>
</gene>
<evidence type="ECO:0000313" key="2">
    <source>
        <dbReference type="Proteomes" id="UP000593568"/>
    </source>
</evidence>
<accession>A0A7J9D9V6</accession>